<name>A0A1E5USN9_9POAL</name>
<dbReference type="OrthoDB" id="1897212at2759"/>
<dbReference type="AlphaFoldDB" id="A0A1E5USN9"/>
<dbReference type="GO" id="GO:0009733">
    <property type="term" value="P:response to auxin"/>
    <property type="evidence" value="ECO:0007669"/>
    <property type="project" value="InterPro"/>
</dbReference>
<dbReference type="InterPro" id="IPR003676">
    <property type="entry name" value="SAUR_fam"/>
</dbReference>
<evidence type="ECO:0000256" key="2">
    <source>
        <dbReference type="SAM" id="MobiDB-lite"/>
    </source>
</evidence>
<keyword evidence="4" id="KW-1185">Reference proteome</keyword>
<dbReference type="PANTHER" id="PTHR31374">
    <property type="entry name" value="AUXIN-INDUCED PROTEIN-LIKE-RELATED"/>
    <property type="match status" value="1"/>
</dbReference>
<dbReference type="Pfam" id="PF02519">
    <property type="entry name" value="Auxin_inducible"/>
    <property type="match status" value="1"/>
</dbReference>
<comment type="caution">
    <text evidence="3">The sequence shown here is derived from an EMBL/GenBank/DDBJ whole genome shotgun (WGS) entry which is preliminary data.</text>
</comment>
<feature type="compositionally biased region" description="Basic and acidic residues" evidence="2">
    <location>
        <begin position="84"/>
        <end position="94"/>
    </location>
</feature>
<dbReference type="PANTHER" id="PTHR31374:SF329">
    <property type="entry name" value="SAUR-LIKE AUXIN-RESPONSIVE PROTEIN FAMILY"/>
    <property type="match status" value="1"/>
</dbReference>
<proteinExistence type="inferred from homology"/>
<evidence type="ECO:0000313" key="3">
    <source>
        <dbReference type="EMBL" id="OEL15815.1"/>
    </source>
</evidence>
<feature type="region of interest" description="Disordered" evidence="2">
    <location>
        <begin position="84"/>
        <end position="105"/>
    </location>
</feature>
<reference evidence="3 4" key="1">
    <citation type="submission" date="2016-09" db="EMBL/GenBank/DDBJ databases">
        <title>The draft genome of Dichanthelium oligosanthes: A C3 panicoid grass species.</title>
        <authorList>
            <person name="Studer A.J."/>
            <person name="Schnable J.C."/>
            <person name="Brutnell T.P."/>
        </authorList>
    </citation>
    <scope>NUCLEOTIDE SEQUENCE [LARGE SCALE GENOMIC DNA]</scope>
    <source>
        <strain evidence="4">cv. Kellogg 1175</strain>
        <tissue evidence="3">Leaf</tissue>
    </source>
</reference>
<evidence type="ECO:0000256" key="1">
    <source>
        <dbReference type="ARBA" id="ARBA00006974"/>
    </source>
</evidence>
<gene>
    <name evidence="3" type="ORF">BAE44_0023167</name>
</gene>
<comment type="similarity">
    <text evidence="1">Belongs to the ARG7 family.</text>
</comment>
<accession>A0A1E5USN9</accession>
<evidence type="ECO:0000313" key="4">
    <source>
        <dbReference type="Proteomes" id="UP000095767"/>
    </source>
</evidence>
<sequence>MTPMTPDSPAGVPRGCCPVYVGAERRRFVVPTAYLGMPVFRRLLEKAEEEFEFCYSGGAVTIPCDTEAFKYILVVMDRHRHGLIDDEGNAKDGEQPGGASSQQAR</sequence>
<protein>
    <submittedName>
        <fullName evidence="3">Uncharacterized protein</fullName>
    </submittedName>
</protein>
<dbReference type="EMBL" id="LWDX02065368">
    <property type="protein sequence ID" value="OEL15815.1"/>
    <property type="molecule type" value="Genomic_DNA"/>
</dbReference>
<dbReference type="STRING" id="888268.A0A1E5USN9"/>
<dbReference type="Proteomes" id="UP000095767">
    <property type="component" value="Unassembled WGS sequence"/>
</dbReference>
<organism evidence="3 4">
    <name type="scientific">Dichanthelium oligosanthes</name>
    <dbReference type="NCBI Taxonomy" id="888268"/>
    <lineage>
        <taxon>Eukaryota</taxon>
        <taxon>Viridiplantae</taxon>
        <taxon>Streptophyta</taxon>
        <taxon>Embryophyta</taxon>
        <taxon>Tracheophyta</taxon>
        <taxon>Spermatophyta</taxon>
        <taxon>Magnoliopsida</taxon>
        <taxon>Liliopsida</taxon>
        <taxon>Poales</taxon>
        <taxon>Poaceae</taxon>
        <taxon>PACMAD clade</taxon>
        <taxon>Panicoideae</taxon>
        <taxon>Panicodae</taxon>
        <taxon>Paniceae</taxon>
        <taxon>Dichantheliinae</taxon>
        <taxon>Dichanthelium</taxon>
    </lineage>
</organism>